<dbReference type="Pfam" id="PF02518">
    <property type="entry name" value="HATPase_c"/>
    <property type="match status" value="1"/>
</dbReference>
<dbReference type="CDD" id="cd17546">
    <property type="entry name" value="REC_hyHK_CKI1_RcsC-like"/>
    <property type="match status" value="1"/>
</dbReference>
<dbReference type="Proteomes" id="UP000185984">
    <property type="component" value="Unassembled WGS sequence"/>
</dbReference>
<evidence type="ECO:0000256" key="3">
    <source>
        <dbReference type="ARBA" id="ARBA00006402"/>
    </source>
</evidence>
<dbReference type="CDD" id="cd16922">
    <property type="entry name" value="HATPase_EvgS-ArcB-TorS-like"/>
    <property type="match status" value="1"/>
</dbReference>
<keyword evidence="15" id="KW-0131">Cell cycle</keyword>
<protein>
    <recommendedName>
        <fullName evidence="16">Circadian input-output histidine kinase CikA</fullName>
        <ecNumber evidence="4">2.7.13.3</ecNumber>
    </recommendedName>
</protein>
<comment type="caution">
    <text evidence="23">The sequence shown here is derived from an EMBL/GenBank/DDBJ whole genome shotgun (WGS) entry which is preliminary data.</text>
</comment>
<keyword evidence="5" id="KW-1003">Cell membrane</keyword>
<dbReference type="Gene3D" id="3.30.565.10">
    <property type="entry name" value="Histidine kinase-like ATPase, C-terminal domain"/>
    <property type="match status" value="1"/>
</dbReference>
<feature type="domain" description="Histidine kinase" evidence="20">
    <location>
        <begin position="438"/>
        <end position="665"/>
    </location>
</feature>
<keyword evidence="9" id="KW-0547">Nucleotide-binding</keyword>
<dbReference type="Gene3D" id="3.30.450.20">
    <property type="entry name" value="PAS domain"/>
    <property type="match status" value="1"/>
</dbReference>
<keyword evidence="14 19" id="KW-0472">Membrane</keyword>
<evidence type="ECO:0000256" key="16">
    <source>
        <dbReference type="ARBA" id="ARBA00074306"/>
    </source>
</evidence>
<dbReference type="PROSITE" id="PS50109">
    <property type="entry name" value="HIS_KIN"/>
    <property type="match status" value="1"/>
</dbReference>
<dbReference type="STRING" id="247279.NIES1031_20745"/>
<evidence type="ECO:0000259" key="22">
    <source>
        <dbReference type="PROSITE" id="PS50885"/>
    </source>
</evidence>
<keyword evidence="18" id="KW-0175">Coiled coil</keyword>
<evidence type="ECO:0000256" key="9">
    <source>
        <dbReference type="ARBA" id="ARBA00022741"/>
    </source>
</evidence>
<feature type="domain" description="HAMP" evidence="22">
    <location>
        <begin position="353"/>
        <end position="405"/>
    </location>
</feature>
<proteinExistence type="inferred from homology"/>
<keyword evidence="8 19" id="KW-0812">Transmembrane</keyword>
<dbReference type="SMART" id="SM00388">
    <property type="entry name" value="HisKA"/>
    <property type="match status" value="1"/>
</dbReference>
<gene>
    <name evidence="23" type="ORF">NIES1031_20745</name>
</gene>
<dbReference type="CDD" id="cd00082">
    <property type="entry name" value="HisKA"/>
    <property type="match status" value="1"/>
</dbReference>
<dbReference type="InterPro" id="IPR036890">
    <property type="entry name" value="HATPase_C_sf"/>
</dbReference>
<comment type="similarity">
    <text evidence="3">In the N-terminal section; belongs to the phytochrome family.</text>
</comment>
<evidence type="ECO:0000313" key="24">
    <source>
        <dbReference type="Proteomes" id="UP000185984"/>
    </source>
</evidence>
<evidence type="ECO:0000256" key="8">
    <source>
        <dbReference type="ARBA" id="ARBA00022692"/>
    </source>
</evidence>
<evidence type="ECO:0000256" key="2">
    <source>
        <dbReference type="ARBA" id="ARBA00004651"/>
    </source>
</evidence>
<dbReference type="EC" id="2.7.13.3" evidence="4"/>
<dbReference type="Pfam" id="PF00512">
    <property type="entry name" value="HisKA"/>
    <property type="match status" value="1"/>
</dbReference>
<evidence type="ECO:0000256" key="10">
    <source>
        <dbReference type="ARBA" id="ARBA00022777"/>
    </source>
</evidence>
<dbReference type="InterPro" id="IPR003661">
    <property type="entry name" value="HisK_dim/P_dom"/>
</dbReference>
<keyword evidence="6 17" id="KW-0597">Phosphoprotein</keyword>
<dbReference type="Gene3D" id="3.40.50.2300">
    <property type="match status" value="1"/>
</dbReference>
<dbReference type="GO" id="GO:0005524">
    <property type="term" value="F:ATP binding"/>
    <property type="evidence" value="ECO:0007669"/>
    <property type="project" value="UniProtKB-KW"/>
</dbReference>
<dbReference type="InterPro" id="IPR036097">
    <property type="entry name" value="HisK_dim/P_sf"/>
</dbReference>
<dbReference type="InterPro" id="IPR033479">
    <property type="entry name" value="dCache_1"/>
</dbReference>
<reference evidence="23 24" key="1">
    <citation type="submission" date="2016-11" db="EMBL/GenBank/DDBJ databases">
        <title>Draft Genome Sequences of Nine Cyanobacterial Strains from Diverse Habitats.</title>
        <authorList>
            <person name="Zhu T."/>
            <person name="Hou S."/>
            <person name="Lu X."/>
            <person name="Hess W.R."/>
        </authorList>
    </citation>
    <scope>NUCLEOTIDE SEQUENCE [LARGE SCALE GENOMIC DNA]</scope>
    <source>
        <strain evidence="23 24">5.2 s.c.1</strain>
    </source>
</reference>
<dbReference type="InterPro" id="IPR003594">
    <property type="entry name" value="HATPase_dom"/>
</dbReference>
<feature type="coiled-coil region" evidence="18">
    <location>
        <begin position="404"/>
        <end position="438"/>
    </location>
</feature>
<dbReference type="GO" id="GO:0000155">
    <property type="term" value="F:phosphorelay sensor kinase activity"/>
    <property type="evidence" value="ECO:0007669"/>
    <property type="project" value="InterPro"/>
</dbReference>
<dbReference type="InterPro" id="IPR001789">
    <property type="entry name" value="Sig_transdc_resp-reg_receiver"/>
</dbReference>
<evidence type="ECO:0000256" key="1">
    <source>
        <dbReference type="ARBA" id="ARBA00000085"/>
    </source>
</evidence>
<keyword evidence="10 23" id="KW-0418">Kinase</keyword>
<dbReference type="FunFam" id="3.30.565.10:FF:000010">
    <property type="entry name" value="Sensor histidine kinase RcsC"/>
    <property type="match status" value="1"/>
</dbReference>
<evidence type="ECO:0000256" key="11">
    <source>
        <dbReference type="ARBA" id="ARBA00022840"/>
    </source>
</evidence>
<evidence type="ECO:0000259" key="21">
    <source>
        <dbReference type="PROSITE" id="PS50110"/>
    </source>
</evidence>
<sequence length="897" mass="101293">MLIVPFILQIFTVVGVVGYFSLRNGQQAVNDLAYQLMDKVNRLVTQHLDSYLSTPQQINQLNIDAIQLGILDLQNFDTAGHYLWKQMQVYDVSYIGYALTTGELVASGRYLDGRGVTIDELSSRTQGKAYTYATDNQGDRTRVLRVYDNYQPLTESWYTYAVKAGKPVWSPVYTWNDPAGHLLITASHPIYNQNNKLIGVFGADFLLTKISHFLRSLDISPSAKIFIIEHDGKLIASSSTEKPFTLLQGKAQRLNVLQSQDALIQTTAKYLYNEFSSFATINISQELSFQHDNERHFVRVTPWKDTLGLDWLVVVVVPESDFMAQINENTKITIIFCFSAMLLATLLGMLTSRWITQPIRELSAASKAIAYGDLDQKVEIKGVRELDVLSQSFNRMALQLKESFEQLETRVEKRTAQLNEAKQAAEAANRAKSEFLANMSHELRTPLNAVLGFTTLMNQDASLTAEQRENLKIINRSGEHLLTLINDVLDMAKIEAGRMTLNKKNFDLYSLLDTIEEMFSCKAQLKGLQLQIEHTVEVPRYINSDEIKLRQILINLVGNAIKFTQEGHVFLRVTTVENQDTIPKLTPQTTLHFEVEDTGVGIAAHETEMLFKPFVQTETGRKSEQGTGLGLAITHKFIQLMEGAITLSSQLGKGTIFQFNIPVELAEATSQETETQRVIGLEPGQPQYRILVVDDHLAMRRILKQTLTNIGFEVREAENGQDAIALWNIWEPHFILMDMRMPIVDGYEATQYIKSQPKGQSTIIVAFTASAFEQERATVLATGCDDFIRKPFREEVIWEKLKQHLGVRYIYENPRSIRETLQEIAPGYALNADNLNVMPTAWIAQLHNAAAKLDAETIAQLITEIPTDYAFLAQALQQKVNNFDFDQIIDLAQPSSL</sequence>
<dbReference type="GO" id="GO:0005886">
    <property type="term" value="C:plasma membrane"/>
    <property type="evidence" value="ECO:0007669"/>
    <property type="project" value="UniProtKB-SubCell"/>
</dbReference>
<dbReference type="AlphaFoldDB" id="A0A1U7HEW7"/>
<dbReference type="SUPFAM" id="SSF47384">
    <property type="entry name" value="Homodimeric domain of signal transducing histidine kinase"/>
    <property type="match status" value="1"/>
</dbReference>
<dbReference type="SMART" id="SM00387">
    <property type="entry name" value="HATPase_c"/>
    <property type="match status" value="1"/>
</dbReference>
<feature type="transmembrane region" description="Helical" evidence="19">
    <location>
        <begin position="332"/>
        <end position="355"/>
    </location>
</feature>
<dbReference type="PROSITE" id="PS50885">
    <property type="entry name" value="HAMP"/>
    <property type="match status" value="1"/>
</dbReference>
<organism evidence="23 24">
    <name type="scientific">Chroogloeocystis siderophila 5.2 s.c.1</name>
    <dbReference type="NCBI Taxonomy" id="247279"/>
    <lineage>
        <taxon>Bacteria</taxon>
        <taxon>Bacillati</taxon>
        <taxon>Cyanobacteriota</taxon>
        <taxon>Cyanophyceae</taxon>
        <taxon>Oscillatoriophycideae</taxon>
        <taxon>Chroococcales</taxon>
        <taxon>Chroococcaceae</taxon>
        <taxon>Chroogloeocystis</taxon>
    </lineage>
</organism>
<dbReference type="CDD" id="cd06225">
    <property type="entry name" value="HAMP"/>
    <property type="match status" value="1"/>
</dbReference>
<keyword evidence="13" id="KW-0902">Two-component regulatory system</keyword>
<evidence type="ECO:0000256" key="14">
    <source>
        <dbReference type="ARBA" id="ARBA00023136"/>
    </source>
</evidence>
<dbReference type="InterPro" id="IPR003660">
    <property type="entry name" value="HAMP_dom"/>
</dbReference>
<feature type="modified residue" description="4-aspartylphosphate" evidence="17">
    <location>
        <position position="738"/>
    </location>
</feature>
<name>A0A1U7HEW7_9CHRO</name>
<evidence type="ECO:0000256" key="7">
    <source>
        <dbReference type="ARBA" id="ARBA00022679"/>
    </source>
</evidence>
<dbReference type="Pfam" id="PF00672">
    <property type="entry name" value="HAMP"/>
    <property type="match status" value="1"/>
</dbReference>
<dbReference type="Pfam" id="PF00072">
    <property type="entry name" value="Response_reg"/>
    <property type="match status" value="1"/>
</dbReference>
<dbReference type="PRINTS" id="PR00344">
    <property type="entry name" value="BCTRLSENSOR"/>
</dbReference>
<dbReference type="Gene3D" id="6.10.340.10">
    <property type="match status" value="1"/>
</dbReference>
<keyword evidence="24" id="KW-1185">Reference proteome</keyword>
<dbReference type="SUPFAM" id="SSF55874">
    <property type="entry name" value="ATPase domain of HSP90 chaperone/DNA topoisomerase II/histidine kinase"/>
    <property type="match status" value="1"/>
</dbReference>
<dbReference type="InterPro" id="IPR004358">
    <property type="entry name" value="Sig_transdc_His_kin-like_C"/>
</dbReference>
<evidence type="ECO:0000256" key="5">
    <source>
        <dbReference type="ARBA" id="ARBA00022475"/>
    </source>
</evidence>
<dbReference type="InterPro" id="IPR005467">
    <property type="entry name" value="His_kinase_dom"/>
</dbReference>
<evidence type="ECO:0000256" key="12">
    <source>
        <dbReference type="ARBA" id="ARBA00022989"/>
    </source>
</evidence>
<evidence type="ECO:0000256" key="18">
    <source>
        <dbReference type="SAM" id="Coils"/>
    </source>
</evidence>
<dbReference type="SMART" id="SM00448">
    <property type="entry name" value="REC"/>
    <property type="match status" value="1"/>
</dbReference>
<dbReference type="Gene3D" id="1.10.287.130">
    <property type="match status" value="1"/>
</dbReference>
<dbReference type="PANTHER" id="PTHR45339">
    <property type="entry name" value="HYBRID SIGNAL TRANSDUCTION HISTIDINE KINASE J"/>
    <property type="match status" value="1"/>
</dbReference>
<dbReference type="CDD" id="cd12913">
    <property type="entry name" value="PDC1_MCP_like"/>
    <property type="match status" value="1"/>
</dbReference>
<keyword evidence="11" id="KW-0067">ATP-binding</keyword>
<dbReference type="PANTHER" id="PTHR45339:SF1">
    <property type="entry name" value="HYBRID SIGNAL TRANSDUCTION HISTIDINE KINASE J"/>
    <property type="match status" value="1"/>
</dbReference>
<evidence type="ECO:0000256" key="17">
    <source>
        <dbReference type="PROSITE-ProRule" id="PRU00169"/>
    </source>
</evidence>
<dbReference type="PROSITE" id="PS50110">
    <property type="entry name" value="RESPONSE_REGULATORY"/>
    <property type="match status" value="1"/>
</dbReference>
<comment type="catalytic activity">
    <reaction evidence="1">
        <text>ATP + protein L-histidine = ADP + protein N-phospho-L-histidine.</text>
        <dbReference type="EC" id="2.7.13.3"/>
    </reaction>
</comment>
<dbReference type="SUPFAM" id="SSF158472">
    <property type="entry name" value="HAMP domain-like"/>
    <property type="match status" value="1"/>
</dbReference>
<evidence type="ECO:0000313" key="23">
    <source>
        <dbReference type="EMBL" id="OKH22123.1"/>
    </source>
</evidence>
<evidence type="ECO:0000256" key="15">
    <source>
        <dbReference type="ARBA" id="ARBA00023306"/>
    </source>
</evidence>
<dbReference type="InterPro" id="IPR011006">
    <property type="entry name" value="CheY-like_superfamily"/>
</dbReference>
<comment type="subcellular location">
    <subcellularLocation>
        <location evidence="2">Cell membrane</location>
        <topology evidence="2">Multi-pass membrane protein</topology>
    </subcellularLocation>
</comment>
<evidence type="ECO:0000259" key="20">
    <source>
        <dbReference type="PROSITE" id="PS50109"/>
    </source>
</evidence>
<keyword evidence="12 19" id="KW-1133">Transmembrane helix</keyword>
<evidence type="ECO:0000256" key="4">
    <source>
        <dbReference type="ARBA" id="ARBA00012438"/>
    </source>
</evidence>
<evidence type="ECO:0000256" key="19">
    <source>
        <dbReference type="SAM" id="Phobius"/>
    </source>
</evidence>
<feature type="domain" description="Response regulatory" evidence="21">
    <location>
        <begin position="689"/>
        <end position="805"/>
    </location>
</feature>
<feature type="transmembrane region" description="Helical" evidence="19">
    <location>
        <begin position="6"/>
        <end position="22"/>
    </location>
</feature>
<accession>A0A1U7HEW7</accession>
<dbReference type="Pfam" id="PF02743">
    <property type="entry name" value="dCache_1"/>
    <property type="match status" value="1"/>
</dbReference>
<dbReference type="FunFam" id="1.10.287.130:FF:000038">
    <property type="entry name" value="Sensory transduction histidine kinase"/>
    <property type="match status" value="1"/>
</dbReference>
<evidence type="ECO:0000256" key="6">
    <source>
        <dbReference type="ARBA" id="ARBA00022553"/>
    </source>
</evidence>
<keyword evidence="7" id="KW-0808">Transferase</keyword>
<dbReference type="SUPFAM" id="SSF52172">
    <property type="entry name" value="CheY-like"/>
    <property type="match status" value="1"/>
</dbReference>
<dbReference type="SMART" id="SM00304">
    <property type="entry name" value="HAMP"/>
    <property type="match status" value="1"/>
</dbReference>
<dbReference type="EMBL" id="MRCC01000022">
    <property type="protein sequence ID" value="OKH22123.1"/>
    <property type="molecule type" value="Genomic_DNA"/>
</dbReference>
<evidence type="ECO:0000256" key="13">
    <source>
        <dbReference type="ARBA" id="ARBA00023012"/>
    </source>
</evidence>